<reference evidence="1 2" key="1">
    <citation type="journal article" date="2017" name="Plant Biotechnol. J.">
        <title>A comprehensive draft genome sequence for lupin (Lupinus angustifolius), an emerging health food: insights into plant-microbe interactions and legume evolution.</title>
        <authorList>
            <person name="Hane J.K."/>
            <person name="Ming Y."/>
            <person name="Kamphuis L.G."/>
            <person name="Nelson M.N."/>
            <person name="Garg G."/>
            <person name="Atkins C.A."/>
            <person name="Bayer P.E."/>
            <person name="Bravo A."/>
            <person name="Bringans S."/>
            <person name="Cannon S."/>
            <person name="Edwards D."/>
            <person name="Foley R."/>
            <person name="Gao L.L."/>
            <person name="Harrison M.J."/>
            <person name="Huang W."/>
            <person name="Hurgobin B."/>
            <person name="Li S."/>
            <person name="Liu C.W."/>
            <person name="McGrath A."/>
            <person name="Morahan G."/>
            <person name="Murray J."/>
            <person name="Weller J."/>
            <person name="Jian J."/>
            <person name="Singh K.B."/>
        </authorList>
    </citation>
    <scope>NUCLEOTIDE SEQUENCE [LARGE SCALE GENOMIC DNA]</scope>
    <source>
        <strain evidence="2">cv. Tanjil</strain>
        <tissue evidence="1">Whole plant</tissue>
    </source>
</reference>
<name>A0A1J7GMM2_LUPAN</name>
<organism evidence="1 2">
    <name type="scientific">Lupinus angustifolius</name>
    <name type="common">Narrow-leaved blue lupine</name>
    <dbReference type="NCBI Taxonomy" id="3871"/>
    <lineage>
        <taxon>Eukaryota</taxon>
        <taxon>Viridiplantae</taxon>
        <taxon>Streptophyta</taxon>
        <taxon>Embryophyta</taxon>
        <taxon>Tracheophyta</taxon>
        <taxon>Spermatophyta</taxon>
        <taxon>Magnoliopsida</taxon>
        <taxon>eudicotyledons</taxon>
        <taxon>Gunneridae</taxon>
        <taxon>Pentapetalae</taxon>
        <taxon>rosids</taxon>
        <taxon>fabids</taxon>
        <taxon>Fabales</taxon>
        <taxon>Fabaceae</taxon>
        <taxon>Papilionoideae</taxon>
        <taxon>50 kb inversion clade</taxon>
        <taxon>genistoids sensu lato</taxon>
        <taxon>core genistoids</taxon>
        <taxon>Genisteae</taxon>
        <taxon>Lupinus</taxon>
    </lineage>
</organism>
<evidence type="ECO:0000313" key="2">
    <source>
        <dbReference type="Proteomes" id="UP000188354"/>
    </source>
</evidence>
<dbReference type="STRING" id="3871.A0A1J7GMM2"/>
<dbReference type="EMBL" id="CM007376">
    <property type="protein sequence ID" value="OIV95561.1"/>
    <property type="molecule type" value="Genomic_DNA"/>
</dbReference>
<dbReference type="Proteomes" id="UP000188354">
    <property type="component" value="Chromosome LG16"/>
</dbReference>
<dbReference type="AlphaFoldDB" id="A0A1J7GMM2"/>
<protein>
    <submittedName>
        <fullName evidence="1">Uncharacterized protein</fullName>
    </submittedName>
</protein>
<sequence>MTHLRYDLLAGNDTPILLLCASLTCIGFERNGSLSAHVFFALSGYSPNPTDPEYQPHAAFGKTHVLGYHKVLGVLFH</sequence>
<evidence type="ECO:0000313" key="1">
    <source>
        <dbReference type="EMBL" id="OIV95561.1"/>
    </source>
</evidence>
<gene>
    <name evidence="1" type="ORF">TanjilG_02916</name>
</gene>
<accession>A0A1J7GMM2</accession>
<keyword evidence="2" id="KW-1185">Reference proteome</keyword>
<dbReference type="Gramene" id="OIV95561">
    <property type="protein sequence ID" value="OIV95561"/>
    <property type="gene ID" value="TanjilG_02916"/>
</dbReference>
<proteinExistence type="predicted"/>